<feature type="chain" id="PRO_5009138428" description="TIGR02301 family protein" evidence="2">
    <location>
        <begin position="32"/>
        <end position="223"/>
    </location>
</feature>
<feature type="region of interest" description="Disordered" evidence="1">
    <location>
        <begin position="45"/>
        <end position="77"/>
    </location>
</feature>
<gene>
    <name evidence="3" type="ORF">AUC69_03875</name>
</gene>
<reference evidence="3 4" key="1">
    <citation type="journal article" date="2016" name="Environ. Microbiol.">
        <title>New Methyloceanibacter diversity from North Sea sediments includes methanotroph containing solely the soluble methane monooxygenase.</title>
        <authorList>
            <person name="Vekeman B."/>
            <person name="Kerckhof F.M."/>
            <person name="Cremers G."/>
            <person name="de Vos P."/>
            <person name="Vandamme P."/>
            <person name="Boon N."/>
            <person name="Op den Camp H.J."/>
            <person name="Heylen K."/>
        </authorList>
    </citation>
    <scope>NUCLEOTIDE SEQUENCE [LARGE SCALE GENOMIC DNA]</scope>
    <source>
        <strain evidence="3 4">R-67175</strain>
    </source>
</reference>
<dbReference type="InterPro" id="IPR006311">
    <property type="entry name" value="TAT_signal"/>
</dbReference>
<dbReference type="Proteomes" id="UP000094472">
    <property type="component" value="Unassembled WGS sequence"/>
</dbReference>
<proteinExistence type="predicted"/>
<sequence length="223" mass="24825">MILRSKRRFWLGFAVLFLAAATMAFAPVAQAQFFWWFDQPRAKKKQRTVKPRPPGDDLPPIVPRESTAPPPPDDRPYDNKLMRLAEILGAVHYLRELCGADEGQLWRGQMKEILRNEGTTAVRRAKLVNSFNDGYRGYRRTYRTCTQSATLATRRFSTEGATIAASLAQTSVFASGPPAQAQNDAPQTRQHKAPIPPPPRRADGRGPGTARLAASQLSVTVNR</sequence>
<dbReference type="EMBL" id="LPWF01000037">
    <property type="protein sequence ID" value="ODR93719.1"/>
    <property type="molecule type" value="Genomic_DNA"/>
</dbReference>
<evidence type="ECO:0008006" key="5">
    <source>
        <dbReference type="Google" id="ProtNLM"/>
    </source>
</evidence>
<evidence type="ECO:0000313" key="4">
    <source>
        <dbReference type="Proteomes" id="UP000094472"/>
    </source>
</evidence>
<keyword evidence="4" id="KW-1185">Reference proteome</keyword>
<dbReference type="InterPro" id="IPR012645">
    <property type="entry name" value="CHP02301"/>
</dbReference>
<name>A0A1E3VJM1_9HYPH</name>
<dbReference type="RefSeq" id="WP_069442895.1">
    <property type="nucleotide sequence ID" value="NZ_LPWF01000037.1"/>
</dbReference>
<protein>
    <recommendedName>
        <fullName evidence="5">TIGR02301 family protein</fullName>
    </recommendedName>
</protein>
<evidence type="ECO:0000256" key="1">
    <source>
        <dbReference type="SAM" id="MobiDB-lite"/>
    </source>
</evidence>
<keyword evidence="2" id="KW-0732">Signal</keyword>
<evidence type="ECO:0000256" key="2">
    <source>
        <dbReference type="SAM" id="SignalP"/>
    </source>
</evidence>
<dbReference type="NCBIfam" id="TIGR02301">
    <property type="entry name" value="TIGR02301 family protein"/>
    <property type="match status" value="1"/>
</dbReference>
<feature type="region of interest" description="Disordered" evidence="1">
    <location>
        <begin position="175"/>
        <end position="223"/>
    </location>
</feature>
<feature type="signal peptide" evidence="2">
    <location>
        <begin position="1"/>
        <end position="31"/>
    </location>
</feature>
<accession>A0A1E3VJM1</accession>
<organism evidence="3 4">
    <name type="scientific">Methyloceanibacter superfactus</name>
    <dbReference type="NCBI Taxonomy" id="1774969"/>
    <lineage>
        <taxon>Bacteria</taxon>
        <taxon>Pseudomonadati</taxon>
        <taxon>Pseudomonadota</taxon>
        <taxon>Alphaproteobacteria</taxon>
        <taxon>Hyphomicrobiales</taxon>
        <taxon>Hyphomicrobiaceae</taxon>
        <taxon>Methyloceanibacter</taxon>
    </lineage>
</organism>
<dbReference type="STRING" id="1774969.AUC69_03875"/>
<dbReference type="AlphaFoldDB" id="A0A1E3VJM1"/>
<dbReference type="PROSITE" id="PS51318">
    <property type="entry name" value="TAT"/>
    <property type="match status" value="1"/>
</dbReference>
<evidence type="ECO:0000313" key="3">
    <source>
        <dbReference type="EMBL" id="ODR93719.1"/>
    </source>
</evidence>
<comment type="caution">
    <text evidence="3">The sequence shown here is derived from an EMBL/GenBank/DDBJ whole genome shotgun (WGS) entry which is preliminary data.</text>
</comment>
<dbReference type="Pfam" id="PF09539">
    <property type="entry name" value="DUF2385"/>
    <property type="match status" value="1"/>
</dbReference>